<sequence length="174" mass="20560">MTDPNYEDDKKHKRYNDMLFFVADSDNGIPLRCPCGGQIVIHVYSSYEDDKKHKRYNDMLFFVADSDNGIPLRCPCGGQIVIHVCKAGTNIGKKYFVYKHFENDGSHRKKEWDEAIEEETKKLTRKVDDHELKIRSLYSIEDHLSRLEEDGKKNAEEIEDLKYFLKNHYPNEFY</sequence>
<protein>
    <submittedName>
        <fullName evidence="1">Uncharacterized protein</fullName>
    </submittedName>
</protein>
<name>A0A8S9G976_BRACR</name>
<evidence type="ECO:0000313" key="1">
    <source>
        <dbReference type="EMBL" id="KAF2542473.1"/>
    </source>
</evidence>
<reference evidence="1" key="1">
    <citation type="submission" date="2019-12" db="EMBL/GenBank/DDBJ databases">
        <title>Genome sequencing and annotation of Brassica cretica.</title>
        <authorList>
            <person name="Studholme D.J."/>
            <person name="Sarris P.F."/>
        </authorList>
    </citation>
    <scope>NUCLEOTIDE SEQUENCE</scope>
    <source>
        <strain evidence="1">PFS-001/15</strain>
        <tissue evidence="1">Leaf</tissue>
    </source>
</reference>
<comment type="caution">
    <text evidence="1">The sequence shown here is derived from an EMBL/GenBank/DDBJ whole genome shotgun (WGS) entry which is preliminary data.</text>
</comment>
<proteinExistence type="predicted"/>
<gene>
    <name evidence="1" type="ORF">F2Q68_00031680</name>
</gene>
<dbReference type="EMBL" id="QGKW02002005">
    <property type="protein sequence ID" value="KAF2542473.1"/>
    <property type="molecule type" value="Genomic_DNA"/>
</dbReference>
<accession>A0A8S9G976</accession>
<evidence type="ECO:0000313" key="2">
    <source>
        <dbReference type="Proteomes" id="UP000712281"/>
    </source>
</evidence>
<dbReference type="Proteomes" id="UP000712281">
    <property type="component" value="Unassembled WGS sequence"/>
</dbReference>
<organism evidence="1 2">
    <name type="scientific">Brassica cretica</name>
    <name type="common">Mustard</name>
    <dbReference type="NCBI Taxonomy" id="69181"/>
    <lineage>
        <taxon>Eukaryota</taxon>
        <taxon>Viridiplantae</taxon>
        <taxon>Streptophyta</taxon>
        <taxon>Embryophyta</taxon>
        <taxon>Tracheophyta</taxon>
        <taxon>Spermatophyta</taxon>
        <taxon>Magnoliopsida</taxon>
        <taxon>eudicotyledons</taxon>
        <taxon>Gunneridae</taxon>
        <taxon>Pentapetalae</taxon>
        <taxon>rosids</taxon>
        <taxon>malvids</taxon>
        <taxon>Brassicales</taxon>
        <taxon>Brassicaceae</taxon>
        <taxon>Brassiceae</taxon>
        <taxon>Brassica</taxon>
    </lineage>
</organism>
<dbReference type="AlphaFoldDB" id="A0A8S9G976"/>